<organism evidence="9 10">
    <name type="scientific">Pyrrhoderma noxium</name>
    <dbReference type="NCBI Taxonomy" id="2282107"/>
    <lineage>
        <taxon>Eukaryota</taxon>
        <taxon>Fungi</taxon>
        <taxon>Dikarya</taxon>
        <taxon>Basidiomycota</taxon>
        <taxon>Agaricomycotina</taxon>
        <taxon>Agaricomycetes</taxon>
        <taxon>Hymenochaetales</taxon>
        <taxon>Hymenochaetaceae</taxon>
        <taxon>Pyrrhoderma</taxon>
    </lineage>
</organism>
<evidence type="ECO:0000256" key="5">
    <source>
        <dbReference type="ARBA" id="ARBA00023034"/>
    </source>
</evidence>
<keyword evidence="10" id="KW-1185">Reference proteome</keyword>
<evidence type="ECO:0000256" key="7">
    <source>
        <dbReference type="SAM" id="MobiDB-lite"/>
    </source>
</evidence>
<accession>A0A286UC82</accession>
<dbReference type="GO" id="GO:0000139">
    <property type="term" value="C:Golgi membrane"/>
    <property type="evidence" value="ECO:0007669"/>
    <property type="project" value="UniProtKB-SubCell"/>
</dbReference>
<keyword evidence="5" id="KW-0333">Golgi apparatus</keyword>
<dbReference type="Pfam" id="PF02535">
    <property type="entry name" value="Zip"/>
    <property type="match status" value="1"/>
</dbReference>
<feature type="region of interest" description="Disordered" evidence="7">
    <location>
        <begin position="107"/>
        <end position="128"/>
    </location>
</feature>
<keyword evidence="3 8" id="KW-0812">Transmembrane</keyword>
<evidence type="ECO:0000256" key="1">
    <source>
        <dbReference type="ARBA" id="ARBA00004127"/>
    </source>
</evidence>
<gene>
    <name evidence="9" type="ORF">PNOK_0725400</name>
</gene>
<keyword evidence="4 8" id="KW-1133">Transmembrane helix</keyword>
<protein>
    <submittedName>
        <fullName evidence="9">Zinc iron permease</fullName>
    </submittedName>
</protein>
<dbReference type="InterPro" id="IPR003689">
    <property type="entry name" value="ZIP"/>
</dbReference>
<feature type="transmembrane region" description="Helical" evidence="8">
    <location>
        <begin position="211"/>
        <end position="235"/>
    </location>
</feature>
<dbReference type="PANTHER" id="PTHR16133:SF0">
    <property type="entry name" value="ZINC_IRON REGULATED TRANSPORTER-RELATED PROTEIN 102B, ISOFORM E"/>
    <property type="match status" value="1"/>
</dbReference>
<name>A0A286UC82_9AGAM</name>
<dbReference type="GO" id="GO:0006829">
    <property type="term" value="P:zinc ion transport"/>
    <property type="evidence" value="ECO:0007669"/>
    <property type="project" value="InterPro"/>
</dbReference>
<evidence type="ECO:0000256" key="4">
    <source>
        <dbReference type="ARBA" id="ARBA00022989"/>
    </source>
</evidence>
<reference evidence="9 10" key="1">
    <citation type="journal article" date="2017" name="Mol. Ecol.">
        <title>Comparative and population genomic landscape of Phellinus noxius: A hypervariable fungus causing root rot in trees.</title>
        <authorList>
            <person name="Chung C.L."/>
            <person name="Lee T.J."/>
            <person name="Akiba M."/>
            <person name="Lee H.H."/>
            <person name="Kuo T.H."/>
            <person name="Liu D."/>
            <person name="Ke H.M."/>
            <person name="Yokoi T."/>
            <person name="Roa M.B."/>
            <person name="Lu M.J."/>
            <person name="Chang Y.Y."/>
            <person name="Ann P.J."/>
            <person name="Tsai J.N."/>
            <person name="Chen C.Y."/>
            <person name="Tzean S.S."/>
            <person name="Ota Y."/>
            <person name="Hattori T."/>
            <person name="Sahashi N."/>
            <person name="Liou R.F."/>
            <person name="Kikuchi T."/>
            <person name="Tsai I.J."/>
        </authorList>
    </citation>
    <scope>NUCLEOTIDE SEQUENCE [LARGE SCALE GENOMIC DNA]</scope>
    <source>
        <strain evidence="9 10">FFPRI411160</strain>
    </source>
</reference>
<evidence type="ECO:0000313" key="10">
    <source>
        <dbReference type="Proteomes" id="UP000217199"/>
    </source>
</evidence>
<comment type="caution">
    <text evidence="9">The sequence shown here is derived from an EMBL/GenBank/DDBJ whole genome shotgun (WGS) entry which is preliminary data.</text>
</comment>
<dbReference type="AlphaFoldDB" id="A0A286UC82"/>
<evidence type="ECO:0000313" key="9">
    <source>
        <dbReference type="EMBL" id="PAV17190.1"/>
    </source>
</evidence>
<evidence type="ECO:0000256" key="3">
    <source>
        <dbReference type="ARBA" id="ARBA00022692"/>
    </source>
</evidence>
<dbReference type="OrthoDB" id="19859at2759"/>
<dbReference type="InterPro" id="IPR045891">
    <property type="entry name" value="ZIP9"/>
</dbReference>
<feature type="transmembrane region" description="Helical" evidence="8">
    <location>
        <begin position="35"/>
        <end position="54"/>
    </location>
</feature>
<feature type="transmembrane region" description="Helical" evidence="8">
    <location>
        <begin position="74"/>
        <end position="92"/>
    </location>
</feature>
<feature type="transmembrane region" description="Helical" evidence="8">
    <location>
        <begin position="314"/>
        <end position="334"/>
    </location>
</feature>
<dbReference type="PANTHER" id="PTHR16133">
    <property type="entry name" value="SOLUTE CARRIER FAMILY 39 ZINC TRANSPORTER , MEMBER 9-RELATED"/>
    <property type="match status" value="1"/>
</dbReference>
<dbReference type="InParanoid" id="A0A286UC82"/>
<feature type="transmembrane region" description="Helical" evidence="8">
    <location>
        <begin position="6"/>
        <end position="28"/>
    </location>
</feature>
<keyword evidence="6 8" id="KW-0472">Membrane</keyword>
<feature type="compositionally biased region" description="Polar residues" evidence="7">
    <location>
        <begin position="112"/>
        <end position="123"/>
    </location>
</feature>
<proteinExistence type="predicted"/>
<feature type="transmembrane region" description="Helical" evidence="8">
    <location>
        <begin position="275"/>
        <end position="294"/>
    </location>
</feature>
<comment type="subcellular location">
    <subcellularLocation>
        <location evidence="1">Endomembrane system</location>
        <topology evidence="1">Multi-pass membrane protein</topology>
    </subcellularLocation>
    <subcellularLocation>
        <location evidence="2">Golgi apparatus membrane</location>
    </subcellularLocation>
</comment>
<dbReference type="EMBL" id="NBII01000007">
    <property type="protein sequence ID" value="PAV17190.1"/>
    <property type="molecule type" value="Genomic_DNA"/>
</dbReference>
<feature type="transmembrane region" description="Helical" evidence="8">
    <location>
        <begin position="176"/>
        <end position="199"/>
    </location>
</feature>
<evidence type="ECO:0000256" key="2">
    <source>
        <dbReference type="ARBA" id="ARBA00004394"/>
    </source>
</evidence>
<sequence>MTGIWNILLMSMVLGVTSFGIGTLPLFFSFSRNKIVYLSTVGTGLLLGAALGIIIPEGVETLISSSQEDAGEKIALSLLAGFAFMLLVEQFTAGSCSHPHDHGYKYAHSPLPRTNNLRPSSEVLTPKPYSRGDSEFDMTLEELEGAENGVVGDIRDNGVGHSVRQDGQTGQGKARAVPLTVGLVIHSLADGLALGASAFAGANTDGDAAKLSLVVFIALIVHKAPTSLALSMSLLSSLPAAECRKHLAVFSAATPVGALVSYGVLALMGGAGGDWTGIALLVSGGTFLYVATVLQPVSHQENKTSTSPEMNNKIRVGLIIVGMFIPFLISLVAGHGH</sequence>
<feature type="transmembrane region" description="Helical" evidence="8">
    <location>
        <begin position="247"/>
        <end position="269"/>
    </location>
</feature>
<dbReference type="GO" id="GO:0046873">
    <property type="term" value="F:metal ion transmembrane transporter activity"/>
    <property type="evidence" value="ECO:0007669"/>
    <property type="project" value="InterPro"/>
</dbReference>
<evidence type="ECO:0000256" key="6">
    <source>
        <dbReference type="ARBA" id="ARBA00023136"/>
    </source>
</evidence>
<evidence type="ECO:0000256" key="8">
    <source>
        <dbReference type="SAM" id="Phobius"/>
    </source>
</evidence>
<dbReference type="STRING" id="2282107.A0A286UC82"/>
<dbReference type="Proteomes" id="UP000217199">
    <property type="component" value="Unassembled WGS sequence"/>
</dbReference>